<name>A0A329MSY1_9BACL</name>
<dbReference type="AlphaFoldDB" id="A0A329MSY1"/>
<dbReference type="EMBL" id="QMFB01000006">
    <property type="protein sequence ID" value="RAV21067.1"/>
    <property type="molecule type" value="Genomic_DNA"/>
</dbReference>
<keyword evidence="10" id="KW-1185">Reference proteome</keyword>
<keyword evidence="2 7" id="KW-0813">Transport</keyword>
<keyword evidence="4 7" id="KW-0812">Transmembrane</keyword>
<keyword evidence="5 7" id="KW-1133">Transmembrane helix</keyword>
<evidence type="ECO:0000256" key="4">
    <source>
        <dbReference type="ARBA" id="ARBA00022692"/>
    </source>
</evidence>
<feature type="transmembrane region" description="Helical" evidence="7">
    <location>
        <begin position="193"/>
        <end position="211"/>
    </location>
</feature>
<evidence type="ECO:0000313" key="9">
    <source>
        <dbReference type="EMBL" id="RAV21067.1"/>
    </source>
</evidence>
<keyword evidence="6 7" id="KW-0472">Membrane</keyword>
<evidence type="ECO:0000256" key="5">
    <source>
        <dbReference type="ARBA" id="ARBA00022989"/>
    </source>
</evidence>
<keyword evidence="3" id="KW-1003">Cell membrane</keyword>
<dbReference type="PANTHER" id="PTHR43227">
    <property type="entry name" value="BLL4140 PROTEIN"/>
    <property type="match status" value="1"/>
</dbReference>
<comment type="similarity">
    <text evidence="7">Belongs to the binding-protein-dependent transport system permease family.</text>
</comment>
<evidence type="ECO:0000256" key="6">
    <source>
        <dbReference type="ARBA" id="ARBA00023136"/>
    </source>
</evidence>
<protein>
    <submittedName>
        <fullName evidence="9">Sugar ABC transporter permease</fullName>
    </submittedName>
</protein>
<dbReference type="Pfam" id="PF00528">
    <property type="entry name" value="BPD_transp_1"/>
    <property type="match status" value="1"/>
</dbReference>
<evidence type="ECO:0000259" key="8">
    <source>
        <dbReference type="PROSITE" id="PS50928"/>
    </source>
</evidence>
<reference evidence="9 10" key="1">
    <citation type="journal article" date="2009" name="Int. J. Syst. Evol. Microbiol.">
        <title>Paenibacillus contaminans sp. nov., isolated from a contaminated laboratory plate.</title>
        <authorList>
            <person name="Chou J.H."/>
            <person name="Lee J.H."/>
            <person name="Lin M.C."/>
            <person name="Chang P.S."/>
            <person name="Arun A.B."/>
            <person name="Young C.C."/>
            <person name="Chen W.M."/>
        </authorList>
    </citation>
    <scope>NUCLEOTIDE SEQUENCE [LARGE SCALE GENOMIC DNA]</scope>
    <source>
        <strain evidence="9 10">CKOBP-6</strain>
    </source>
</reference>
<feature type="transmembrane region" description="Helical" evidence="7">
    <location>
        <begin position="123"/>
        <end position="147"/>
    </location>
</feature>
<proteinExistence type="inferred from homology"/>
<sequence>MQEASIKIANRKSGVKRKKVPKKTLFSLYLLISPAIISLFIFNYIPMYGVIISFQDYSVYKGFFGSDWVGFKHFEYFLNDPKFWSVMGNTILLNFYDLVFGFTAPIIFALLANEIYHKYAKKIFQTISYLPHFLSWVVVAGVFYQMLSPTSGLFNLMLTKVFGMEPIYFMAEQGMFRSIVVIADIWKNVGWSAILYFAVIAGIDTHLYEAAWMDGANRFRQAIYITLPGMMPMIVLLLLMKLATIFGIGFERIFLFQNPLVYDVSEVISTYVYRIGLEKAQYSLTTAIGLMQSVLGFLLLVGSNKLSKKTVGLGLY</sequence>
<organism evidence="9 10">
    <name type="scientific">Paenibacillus contaminans</name>
    <dbReference type="NCBI Taxonomy" id="450362"/>
    <lineage>
        <taxon>Bacteria</taxon>
        <taxon>Bacillati</taxon>
        <taxon>Bacillota</taxon>
        <taxon>Bacilli</taxon>
        <taxon>Bacillales</taxon>
        <taxon>Paenibacillaceae</taxon>
        <taxon>Paenibacillus</taxon>
    </lineage>
</organism>
<dbReference type="RefSeq" id="WP_113031349.1">
    <property type="nucleotide sequence ID" value="NZ_QMFB01000006.1"/>
</dbReference>
<evidence type="ECO:0000256" key="7">
    <source>
        <dbReference type="RuleBase" id="RU363032"/>
    </source>
</evidence>
<dbReference type="InterPro" id="IPR000515">
    <property type="entry name" value="MetI-like"/>
</dbReference>
<dbReference type="InterPro" id="IPR050809">
    <property type="entry name" value="UgpAE/MalFG_permease"/>
</dbReference>
<dbReference type="GO" id="GO:0055085">
    <property type="term" value="P:transmembrane transport"/>
    <property type="evidence" value="ECO:0007669"/>
    <property type="project" value="InterPro"/>
</dbReference>
<dbReference type="CDD" id="cd06261">
    <property type="entry name" value="TM_PBP2"/>
    <property type="match status" value="1"/>
</dbReference>
<evidence type="ECO:0000313" key="10">
    <source>
        <dbReference type="Proteomes" id="UP000250369"/>
    </source>
</evidence>
<feature type="transmembrane region" description="Helical" evidence="7">
    <location>
        <begin position="26"/>
        <end position="45"/>
    </location>
</feature>
<comment type="subcellular location">
    <subcellularLocation>
        <location evidence="1 7">Cell membrane</location>
        <topology evidence="1 7">Multi-pass membrane protein</topology>
    </subcellularLocation>
</comment>
<evidence type="ECO:0000256" key="2">
    <source>
        <dbReference type="ARBA" id="ARBA00022448"/>
    </source>
</evidence>
<dbReference type="PANTHER" id="PTHR43227:SF11">
    <property type="entry name" value="BLL4140 PROTEIN"/>
    <property type="match status" value="1"/>
</dbReference>
<accession>A0A329MSY1</accession>
<gene>
    <name evidence="9" type="ORF">DQG23_13390</name>
</gene>
<feature type="transmembrane region" description="Helical" evidence="7">
    <location>
        <begin position="91"/>
        <end position="111"/>
    </location>
</feature>
<feature type="transmembrane region" description="Helical" evidence="7">
    <location>
        <begin position="282"/>
        <end position="301"/>
    </location>
</feature>
<evidence type="ECO:0000256" key="3">
    <source>
        <dbReference type="ARBA" id="ARBA00022475"/>
    </source>
</evidence>
<dbReference type="Gene3D" id="1.10.3720.10">
    <property type="entry name" value="MetI-like"/>
    <property type="match status" value="1"/>
</dbReference>
<evidence type="ECO:0000256" key="1">
    <source>
        <dbReference type="ARBA" id="ARBA00004651"/>
    </source>
</evidence>
<comment type="caution">
    <text evidence="9">The sequence shown here is derived from an EMBL/GenBank/DDBJ whole genome shotgun (WGS) entry which is preliminary data.</text>
</comment>
<dbReference type="PROSITE" id="PS50928">
    <property type="entry name" value="ABC_TM1"/>
    <property type="match status" value="1"/>
</dbReference>
<dbReference type="OrthoDB" id="2558201at2"/>
<feature type="transmembrane region" description="Helical" evidence="7">
    <location>
        <begin position="223"/>
        <end position="248"/>
    </location>
</feature>
<dbReference type="GO" id="GO:0005886">
    <property type="term" value="C:plasma membrane"/>
    <property type="evidence" value="ECO:0007669"/>
    <property type="project" value="UniProtKB-SubCell"/>
</dbReference>
<dbReference type="Proteomes" id="UP000250369">
    <property type="component" value="Unassembled WGS sequence"/>
</dbReference>
<dbReference type="InterPro" id="IPR035906">
    <property type="entry name" value="MetI-like_sf"/>
</dbReference>
<dbReference type="SUPFAM" id="SSF161098">
    <property type="entry name" value="MetI-like"/>
    <property type="match status" value="1"/>
</dbReference>
<feature type="domain" description="ABC transmembrane type-1" evidence="8">
    <location>
        <begin position="87"/>
        <end position="303"/>
    </location>
</feature>